<dbReference type="OrthoDB" id="431454at2759"/>
<protein>
    <recommendedName>
        <fullName evidence="5">Tetratricopeptide repeat protein 29</fullName>
    </recommendedName>
</protein>
<dbReference type="PANTHER" id="PTHR46630:SF1">
    <property type="entry name" value="TETRATRICOPEPTIDE REPEAT PROTEIN 29"/>
    <property type="match status" value="1"/>
</dbReference>
<dbReference type="AlphaFoldDB" id="A0A9P5YLX0"/>
<evidence type="ECO:0000256" key="1">
    <source>
        <dbReference type="ARBA" id="ARBA00004496"/>
    </source>
</evidence>
<sequence length="365" mass="41196">CFDEIRVLHARAYGEREEDVLDGSVNERERSSVSVQCEEPLEEDGETAMWLQVGVRDIIHISNNNPIKAEEFANLSLEIAKKANYAMGKGMALQRLGQIYLSMDRIMDAHQALENSLSICKHQKDLTNQQLVVADLGKVYIQLDQLSAAETLLGPYSQMDSDTIHSASVLTILGWLYTYGDHFDKAKHYLNAALQLYQKFRDQGGQAMILAHLGIMHLQSGRFDKAEQVVQSIPNLGAWRNIEMRRLWVLGDLYIIKEQFDDAQTALDTAMDNAKKSPCTYQQGNIVRSLGTLHIKRGHVDRAIHAFKRALTFHRAAQWVSEQATDLKRLGEAYEMLGRTEEAAAAFKEAKELMESIRKACQLSA</sequence>
<evidence type="ECO:0000256" key="3">
    <source>
        <dbReference type="ARBA" id="ARBA00022737"/>
    </source>
</evidence>
<dbReference type="PROSITE" id="PS50005">
    <property type="entry name" value="TPR"/>
    <property type="match status" value="2"/>
</dbReference>
<dbReference type="GO" id="GO:0005929">
    <property type="term" value="C:cilium"/>
    <property type="evidence" value="ECO:0007669"/>
    <property type="project" value="TreeGrafter"/>
</dbReference>
<dbReference type="SUPFAM" id="SSF48452">
    <property type="entry name" value="TPR-like"/>
    <property type="match status" value="2"/>
</dbReference>
<organism evidence="7 8">
    <name type="scientific">Pholiota conissans</name>
    <dbReference type="NCBI Taxonomy" id="109636"/>
    <lineage>
        <taxon>Eukaryota</taxon>
        <taxon>Fungi</taxon>
        <taxon>Dikarya</taxon>
        <taxon>Basidiomycota</taxon>
        <taxon>Agaricomycotina</taxon>
        <taxon>Agaricomycetes</taxon>
        <taxon>Agaricomycetidae</taxon>
        <taxon>Agaricales</taxon>
        <taxon>Agaricineae</taxon>
        <taxon>Strophariaceae</taxon>
        <taxon>Pholiota</taxon>
    </lineage>
</organism>
<feature type="repeat" description="TPR" evidence="6">
    <location>
        <begin position="324"/>
        <end position="357"/>
    </location>
</feature>
<evidence type="ECO:0000256" key="2">
    <source>
        <dbReference type="ARBA" id="ARBA00022490"/>
    </source>
</evidence>
<evidence type="ECO:0000313" key="7">
    <source>
        <dbReference type="EMBL" id="KAF9470969.1"/>
    </source>
</evidence>
<dbReference type="Pfam" id="PF13432">
    <property type="entry name" value="TPR_16"/>
    <property type="match status" value="2"/>
</dbReference>
<evidence type="ECO:0000256" key="5">
    <source>
        <dbReference type="ARBA" id="ARBA00040665"/>
    </source>
</evidence>
<keyword evidence="4 6" id="KW-0802">TPR repeat</keyword>
<keyword evidence="2" id="KW-0963">Cytoplasm</keyword>
<evidence type="ECO:0000313" key="8">
    <source>
        <dbReference type="Proteomes" id="UP000807469"/>
    </source>
</evidence>
<dbReference type="PANTHER" id="PTHR46630">
    <property type="entry name" value="TETRATRICOPEPTIDE REPEAT PROTEIN 29"/>
    <property type="match status" value="1"/>
</dbReference>
<evidence type="ECO:0000256" key="6">
    <source>
        <dbReference type="PROSITE-ProRule" id="PRU00339"/>
    </source>
</evidence>
<dbReference type="GO" id="GO:0003341">
    <property type="term" value="P:cilium movement"/>
    <property type="evidence" value="ECO:0007669"/>
    <property type="project" value="TreeGrafter"/>
</dbReference>
<dbReference type="EMBL" id="MU155793">
    <property type="protein sequence ID" value="KAF9470969.1"/>
    <property type="molecule type" value="Genomic_DNA"/>
</dbReference>
<proteinExistence type="predicted"/>
<evidence type="ECO:0000256" key="4">
    <source>
        <dbReference type="ARBA" id="ARBA00022803"/>
    </source>
</evidence>
<comment type="caution">
    <text evidence="7">The sequence shown here is derived from an EMBL/GenBank/DDBJ whole genome shotgun (WGS) entry which is preliminary data.</text>
</comment>
<dbReference type="GO" id="GO:0005737">
    <property type="term" value="C:cytoplasm"/>
    <property type="evidence" value="ECO:0007669"/>
    <property type="project" value="UniProtKB-SubCell"/>
</dbReference>
<feature type="non-terminal residue" evidence="7">
    <location>
        <position position="1"/>
    </location>
</feature>
<gene>
    <name evidence="7" type="ORF">BDN70DRAFT_979542</name>
</gene>
<feature type="repeat" description="TPR" evidence="6">
    <location>
        <begin position="284"/>
        <end position="317"/>
    </location>
</feature>
<dbReference type="InterPro" id="IPR051476">
    <property type="entry name" value="Bac_ResReg_Asp_Phosphatase"/>
</dbReference>
<dbReference type="InterPro" id="IPR011990">
    <property type="entry name" value="TPR-like_helical_dom_sf"/>
</dbReference>
<keyword evidence="8" id="KW-1185">Reference proteome</keyword>
<accession>A0A9P5YLX0</accession>
<dbReference type="Proteomes" id="UP000807469">
    <property type="component" value="Unassembled WGS sequence"/>
</dbReference>
<dbReference type="InterPro" id="IPR019734">
    <property type="entry name" value="TPR_rpt"/>
</dbReference>
<keyword evidence="3" id="KW-0677">Repeat</keyword>
<dbReference type="SMART" id="SM00028">
    <property type="entry name" value="TPR"/>
    <property type="match status" value="5"/>
</dbReference>
<reference evidence="7" key="1">
    <citation type="submission" date="2020-11" db="EMBL/GenBank/DDBJ databases">
        <authorList>
            <consortium name="DOE Joint Genome Institute"/>
            <person name="Ahrendt S."/>
            <person name="Riley R."/>
            <person name="Andreopoulos W."/>
            <person name="Labutti K."/>
            <person name="Pangilinan J."/>
            <person name="Ruiz-Duenas F.J."/>
            <person name="Barrasa J.M."/>
            <person name="Sanchez-Garcia M."/>
            <person name="Camarero S."/>
            <person name="Miyauchi S."/>
            <person name="Serrano A."/>
            <person name="Linde D."/>
            <person name="Babiker R."/>
            <person name="Drula E."/>
            <person name="Ayuso-Fernandez I."/>
            <person name="Pacheco R."/>
            <person name="Padilla G."/>
            <person name="Ferreira P."/>
            <person name="Barriuso J."/>
            <person name="Kellner H."/>
            <person name="Castanera R."/>
            <person name="Alfaro M."/>
            <person name="Ramirez L."/>
            <person name="Pisabarro A.G."/>
            <person name="Kuo A."/>
            <person name="Tritt A."/>
            <person name="Lipzen A."/>
            <person name="He G."/>
            <person name="Yan M."/>
            <person name="Ng V."/>
            <person name="Cullen D."/>
            <person name="Martin F."/>
            <person name="Rosso M.-N."/>
            <person name="Henrissat B."/>
            <person name="Hibbett D."/>
            <person name="Martinez A.T."/>
            <person name="Grigoriev I.V."/>
        </authorList>
    </citation>
    <scope>NUCLEOTIDE SEQUENCE</scope>
    <source>
        <strain evidence="7">CIRM-BRFM 674</strain>
    </source>
</reference>
<name>A0A9P5YLX0_9AGAR</name>
<dbReference type="Gene3D" id="1.25.40.10">
    <property type="entry name" value="Tetratricopeptide repeat domain"/>
    <property type="match status" value="3"/>
</dbReference>
<comment type="subcellular location">
    <subcellularLocation>
        <location evidence="1">Cytoplasm</location>
    </subcellularLocation>
</comment>